<reference evidence="1" key="1">
    <citation type="submission" date="2018-05" db="EMBL/GenBank/DDBJ databases">
        <authorList>
            <person name="Lanie J.A."/>
            <person name="Ng W.-L."/>
            <person name="Kazmierczak K.M."/>
            <person name="Andrzejewski T.M."/>
            <person name="Davidsen T.M."/>
            <person name="Wayne K.J."/>
            <person name="Tettelin H."/>
            <person name="Glass J.I."/>
            <person name="Rusch D."/>
            <person name="Podicherti R."/>
            <person name="Tsui H.-C.T."/>
            <person name="Winkler M.E."/>
        </authorList>
    </citation>
    <scope>NUCLEOTIDE SEQUENCE</scope>
</reference>
<dbReference type="Gene3D" id="3.30.1360.120">
    <property type="entry name" value="Probable tRNA modification gtpase trme, domain 1"/>
    <property type="match status" value="1"/>
</dbReference>
<dbReference type="SUPFAM" id="SSF103025">
    <property type="entry name" value="Folate-binding domain"/>
    <property type="match status" value="1"/>
</dbReference>
<proteinExistence type="predicted"/>
<dbReference type="AlphaFoldDB" id="A0A382CP65"/>
<accession>A0A382CP65</accession>
<dbReference type="InterPro" id="IPR027266">
    <property type="entry name" value="TrmE/GcvT-like"/>
</dbReference>
<name>A0A382CP65_9ZZZZ</name>
<protein>
    <recommendedName>
        <fullName evidence="2">Aminomethyltransferase folate-binding domain-containing protein</fullName>
    </recommendedName>
</protein>
<organism evidence="1">
    <name type="scientific">marine metagenome</name>
    <dbReference type="NCBI Taxonomy" id="408172"/>
    <lineage>
        <taxon>unclassified sequences</taxon>
        <taxon>metagenomes</taxon>
        <taxon>ecological metagenomes</taxon>
    </lineage>
</organism>
<sequence length="149" mass="17301">MACWPNTLSETENFFKKELNVNNSPSFNKGIIKEEYSLWRMEPFKWWVLEKELNFPNELGTSLDMSHSFTCINIFGDNATLLLNRHLPIDLRENKFPTASSASSAIHHVSIKLLKISNNNYYLLIPRGFGLSIWEILLETAKQFGYEIK</sequence>
<gene>
    <name evidence="1" type="ORF">METZ01_LOCUS180862</name>
</gene>
<dbReference type="EMBL" id="UINC01035501">
    <property type="protein sequence ID" value="SVB28008.1"/>
    <property type="molecule type" value="Genomic_DNA"/>
</dbReference>
<evidence type="ECO:0000313" key="1">
    <source>
        <dbReference type="EMBL" id="SVB28008.1"/>
    </source>
</evidence>
<evidence type="ECO:0008006" key="2">
    <source>
        <dbReference type="Google" id="ProtNLM"/>
    </source>
</evidence>